<dbReference type="GO" id="GO:0020037">
    <property type="term" value="F:heme binding"/>
    <property type="evidence" value="ECO:0007669"/>
    <property type="project" value="InterPro"/>
</dbReference>
<dbReference type="InterPro" id="IPR024096">
    <property type="entry name" value="NO_sig/Golgi_transp_ligand-bd"/>
</dbReference>
<evidence type="ECO:0000256" key="5">
    <source>
        <dbReference type="ARBA" id="ARBA00022617"/>
    </source>
</evidence>
<dbReference type="SUPFAM" id="SSF55073">
    <property type="entry name" value="Nucleotide cyclase"/>
    <property type="match status" value="1"/>
</dbReference>
<evidence type="ECO:0000256" key="3">
    <source>
        <dbReference type="ARBA" id="ARBA00012202"/>
    </source>
</evidence>
<evidence type="ECO:0000256" key="11">
    <source>
        <dbReference type="ARBA" id="ARBA00023293"/>
    </source>
</evidence>
<dbReference type="InterPro" id="IPR038158">
    <property type="entry name" value="H-NOX_domain_sf"/>
</dbReference>
<dbReference type="InterPro" id="IPR029787">
    <property type="entry name" value="Nucleotide_cyclase"/>
</dbReference>
<feature type="domain" description="Guanylate cyclase" evidence="17">
    <location>
        <begin position="411"/>
        <end position="550"/>
    </location>
</feature>
<evidence type="ECO:0000256" key="14">
    <source>
        <dbReference type="ARBA" id="ARBA00041698"/>
    </source>
</evidence>
<evidence type="ECO:0000256" key="4">
    <source>
        <dbReference type="ARBA" id="ARBA00022490"/>
    </source>
</evidence>
<evidence type="ECO:0000256" key="2">
    <source>
        <dbReference type="ARBA" id="ARBA00004496"/>
    </source>
</evidence>
<dbReference type="Pfam" id="PF07701">
    <property type="entry name" value="HNOBA"/>
    <property type="match status" value="2"/>
</dbReference>
<evidence type="ECO:0000256" key="12">
    <source>
        <dbReference type="ARBA" id="ARBA00037442"/>
    </source>
</evidence>
<keyword evidence="4" id="KW-0963">Cytoplasm</keyword>
<comment type="similarity">
    <text evidence="16">Belongs to the adenylyl cyclase class-4/guanylyl cyclase family.</text>
</comment>
<dbReference type="SUPFAM" id="SSF111126">
    <property type="entry name" value="Ligand-binding domain in the NO signalling and Golgi transport"/>
    <property type="match status" value="1"/>
</dbReference>
<dbReference type="FunFam" id="3.30.450.260:FF:000002">
    <property type="entry name" value="guanylate cyclase soluble subunit alpha-2"/>
    <property type="match status" value="1"/>
</dbReference>
<reference evidence="19" key="1">
    <citation type="submission" date="2017-01" db="EMBL/GenBank/DDBJ databases">
        <title>Comparative genomics of anhydrobiosis in the tardigrade Hypsibius dujardini.</title>
        <authorList>
            <person name="Yoshida Y."/>
            <person name="Koutsovoulos G."/>
            <person name="Laetsch D."/>
            <person name="Stevens L."/>
            <person name="Kumar S."/>
            <person name="Horikawa D."/>
            <person name="Ishino K."/>
            <person name="Komine S."/>
            <person name="Tomita M."/>
            <person name="Blaxter M."/>
            <person name="Arakawa K."/>
        </authorList>
    </citation>
    <scope>NUCLEOTIDE SEQUENCE [LARGE SCALE GENOMIC DNA]</scope>
    <source>
        <strain evidence="19">Z151</strain>
    </source>
</reference>
<dbReference type="OrthoDB" id="6127067at2759"/>
<evidence type="ECO:0000256" key="1">
    <source>
        <dbReference type="ARBA" id="ARBA00001971"/>
    </source>
</evidence>
<dbReference type="PROSITE" id="PS50125">
    <property type="entry name" value="GUANYLATE_CYCLASE_2"/>
    <property type="match status" value="1"/>
</dbReference>
<keyword evidence="19" id="KW-1185">Reference proteome</keyword>
<evidence type="ECO:0000256" key="6">
    <source>
        <dbReference type="ARBA" id="ARBA00022723"/>
    </source>
</evidence>
<proteinExistence type="inferred from homology"/>
<dbReference type="PROSITE" id="PS00452">
    <property type="entry name" value="GUANYLATE_CYCLASE_1"/>
    <property type="match status" value="1"/>
</dbReference>
<dbReference type="InterPro" id="IPR011645">
    <property type="entry name" value="HNOB_dom_associated"/>
</dbReference>
<keyword evidence="10 16" id="KW-0456">Lyase</keyword>
<dbReference type="GO" id="GO:0005525">
    <property type="term" value="F:GTP binding"/>
    <property type="evidence" value="ECO:0007669"/>
    <property type="project" value="UniProtKB-KW"/>
</dbReference>
<comment type="cofactor">
    <cofactor evidence="1">
        <name>heme</name>
        <dbReference type="ChEBI" id="CHEBI:30413"/>
    </cofactor>
</comment>
<keyword evidence="5" id="KW-0349">Heme</keyword>
<organism evidence="18 19">
    <name type="scientific">Hypsibius exemplaris</name>
    <name type="common">Freshwater tardigrade</name>
    <dbReference type="NCBI Taxonomy" id="2072580"/>
    <lineage>
        <taxon>Eukaryota</taxon>
        <taxon>Metazoa</taxon>
        <taxon>Ecdysozoa</taxon>
        <taxon>Tardigrada</taxon>
        <taxon>Eutardigrada</taxon>
        <taxon>Parachela</taxon>
        <taxon>Hypsibioidea</taxon>
        <taxon>Hypsibiidae</taxon>
        <taxon>Hypsibius</taxon>
    </lineage>
</organism>
<evidence type="ECO:0000256" key="13">
    <source>
        <dbReference type="ARBA" id="ARBA00039698"/>
    </source>
</evidence>
<dbReference type="CDD" id="cd07302">
    <property type="entry name" value="CHD"/>
    <property type="match status" value="1"/>
</dbReference>
<name>A0A1W0W8K2_HYPEX</name>
<keyword evidence="6" id="KW-0479">Metal-binding</keyword>
<dbReference type="GO" id="GO:0070482">
    <property type="term" value="P:response to oxygen levels"/>
    <property type="evidence" value="ECO:0007669"/>
    <property type="project" value="TreeGrafter"/>
</dbReference>
<dbReference type="GO" id="GO:0019934">
    <property type="term" value="P:cGMP-mediated signaling"/>
    <property type="evidence" value="ECO:0007669"/>
    <property type="project" value="TreeGrafter"/>
</dbReference>
<dbReference type="EMBL" id="MTYJ01000170">
    <property type="protein sequence ID" value="OQV11482.1"/>
    <property type="molecule type" value="Genomic_DNA"/>
</dbReference>
<dbReference type="Gene3D" id="3.90.1520.10">
    <property type="entry name" value="H-NOX domain"/>
    <property type="match status" value="1"/>
</dbReference>
<evidence type="ECO:0000256" key="8">
    <source>
        <dbReference type="ARBA" id="ARBA00023004"/>
    </source>
</evidence>
<keyword evidence="7" id="KW-0547">Nucleotide-binding</keyword>
<evidence type="ECO:0000256" key="7">
    <source>
        <dbReference type="ARBA" id="ARBA00022741"/>
    </source>
</evidence>
<dbReference type="AlphaFoldDB" id="A0A1W0W8K2"/>
<keyword evidence="8" id="KW-0408">Iron</keyword>
<evidence type="ECO:0000256" key="9">
    <source>
        <dbReference type="ARBA" id="ARBA00023134"/>
    </source>
</evidence>
<evidence type="ECO:0000313" key="18">
    <source>
        <dbReference type="EMBL" id="OQV11482.1"/>
    </source>
</evidence>
<keyword evidence="11" id="KW-0141">cGMP biosynthesis</keyword>
<comment type="subcellular location">
    <subcellularLocation>
        <location evidence="2">Cytoplasm</location>
    </subcellularLocation>
</comment>
<dbReference type="GO" id="GO:0046872">
    <property type="term" value="F:metal ion binding"/>
    <property type="evidence" value="ECO:0007669"/>
    <property type="project" value="UniProtKB-KW"/>
</dbReference>
<dbReference type="PANTHER" id="PTHR45655">
    <property type="entry name" value="GUANYLATE CYCLASE SOLUBLE SUBUNIT BETA-2"/>
    <property type="match status" value="1"/>
</dbReference>
<dbReference type="Pfam" id="PF07700">
    <property type="entry name" value="HNOB"/>
    <property type="match status" value="1"/>
</dbReference>
<dbReference type="InterPro" id="IPR001054">
    <property type="entry name" value="A/G_cyclase"/>
</dbReference>
<protein>
    <recommendedName>
        <fullName evidence="13">Guanylate cyclase soluble subunit beta-1</fullName>
        <ecNumber evidence="3">4.6.1.2</ecNumber>
    </recommendedName>
    <alternativeName>
        <fullName evidence="14">Guanylate cyclase soluble subunit beta-3</fullName>
    </alternativeName>
    <alternativeName>
        <fullName evidence="15">Soluble guanylate cyclase small subunit</fullName>
    </alternativeName>
</protein>
<dbReference type="EC" id="4.6.1.2" evidence="3"/>
<comment type="caution">
    <text evidence="18">The sequence shown here is derived from an EMBL/GenBank/DDBJ whole genome shotgun (WGS) entry which is preliminary data.</text>
</comment>
<dbReference type="Proteomes" id="UP000192578">
    <property type="component" value="Unassembled WGS sequence"/>
</dbReference>
<dbReference type="SMART" id="SM00044">
    <property type="entry name" value="CYCc"/>
    <property type="match status" value="1"/>
</dbReference>
<dbReference type="Gene3D" id="6.10.250.780">
    <property type="match status" value="1"/>
</dbReference>
<dbReference type="Gene3D" id="3.30.450.260">
    <property type="entry name" value="Haem NO binding associated domain"/>
    <property type="match status" value="1"/>
</dbReference>
<gene>
    <name evidence="18" type="ORF">BV898_14211</name>
</gene>
<dbReference type="InterPro" id="IPR011644">
    <property type="entry name" value="Heme_NO-bd"/>
</dbReference>
<comment type="function">
    <text evidence="12">Mediates responses to nitric oxide (NO) by catalyzing the biosynthesis of the signaling molecule cGMP.</text>
</comment>
<evidence type="ECO:0000256" key="10">
    <source>
        <dbReference type="ARBA" id="ARBA00023239"/>
    </source>
</evidence>
<dbReference type="Gene3D" id="3.30.70.1230">
    <property type="entry name" value="Nucleotide cyclase"/>
    <property type="match status" value="1"/>
</dbReference>
<dbReference type="PANTHER" id="PTHR45655:SF2">
    <property type="entry name" value="GUANYLATE CYCLASE SOLUBLE SUBUNIT BETA-1"/>
    <property type="match status" value="1"/>
</dbReference>
<dbReference type="Pfam" id="PF00211">
    <property type="entry name" value="Guanylate_cyc"/>
    <property type="match status" value="1"/>
</dbReference>
<evidence type="ECO:0000256" key="15">
    <source>
        <dbReference type="ARBA" id="ARBA00043208"/>
    </source>
</evidence>
<accession>A0A1W0W8K2</accession>
<dbReference type="InterPro" id="IPR018297">
    <property type="entry name" value="A/G_cyclase_CS"/>
</dbReference>
<sequence>MHGFVNRCLELMVVRNFGEKAWDQVKKEAGVEMDGSFLVRQIYSDDLTFRLLTATQLVLEMRTAEVLELFGNYFIEFCVESGYDKILRVLGSSPIAFLQNLDALHDHLGSVYPGMRAPSFRCERLDHRTTLLHYYSERNDFEPIVLGIVKSVATKILKRQISIELFRGKDAPGCDHSQFLIVEADAATHGSSILLVPAENSFDGEPKIGFETFATLFPFHILFDQQLAVLRVGRTLARIVPRMTEPGCKVTDIFELIRPRTDLTFSLVMSHLMTVFVLQTAKVLLVGSPYFFSLRLKGQMICLADSRSLLFICSPVVSSLNELTHSAVYLSDLPLHDATKALVVMSEQFAEDYNMARKLEILTDQLQQTFLDLEAEKRRTDSLLYAVLPVSVAHELRNGRPVLARKFDSVTVMFCGIGNFAEMCAKFADTPIRVVDVLREVWAKFDALTDPKRNPHVFKVESAGERYLTVSGLPETQPSHARSIARLALDMMNGLEPAKGQTSETKKPADLSVTVTIGIHSGELVAGVIGHRMPRYCVFGDTVNLASRMESTGQRGCINVSQSTYRLLQEERNHDETLSLEHHGEVMMKGRTDPMRVYLLHHGPRIVDVRGHGTVSLLAQMVCCRRPLVTKAVSPVD</sequence>
<dbReference type="InterPro" id="IPR042463">
    <property type="entry name" value="HNOB_dom_associated_sf"/>
</dbReference>
<evidence type="ECO:0000259" key="17">
    <source>
        <dbReference type="PROSITE" id="PS50125"/>
    </source>
</evidence>
<evidence type="ECO:0000313" key="19">
    <source>
        <dbReference type="Proteomes" id="UP000192578"/>
    </source>
</evidence>
<evidence type="ECO:0000256" key="16">
    <source>
        <dbReference type="RuleBase" id="RU000405"/>
    </source>
</evidence>
<dbReference type="GO" id="GO:0008074">
    <property type="term" value="C:guanylate cyclase complex, soluble"/>
    <property type="evidence" value="ECO:0007669"/>
    <property type="project" value="TreeGrafter"/>
</dbReference>
<dbReference type="GO" id="GO:0004383">
    <property type="term" value="F:guanylate cyclase activity"/>
    <property type="evidence" value="ECO:0007669"/>
    <property type="project" value="UniProtKB-EC"/>
</dbReference>
<keyword evidence="9" id="KW-0342">GTP-binding</keyword>